<proteinExistence type="predicted"/>
<dbReference type="InterPro" id="IPR011711">
    <property type="entry name" value="GntR_C"/>
</dbReference>
<dbReference type="SUPFAM" id="SSF46785">
    <property type="entry name" value="Winged helix' DNA-binding domain"/>
    <property type="match status" value="1"/>
</dbReference>
<dbReference type="PANTHER" id="PTHR43537:SF20">
    <property type="entry name" value="HTH-TYPE TRANSCRIPTIONAL REPRESSOR GLAR"/>
    <property type="match status" value="1"/>
</dbReference>
<reference evidence="5 6" key="1">
    <citation type="submission" date="2016-10" db="EMBL/GenBank/DDBJ databases">
        <authorList>
            <person name="de Groot N.N."/>
        </authorList>
    </citation>
    <scope>NUCLEOTIDE SEQUENCE [LARGE SCALE GENOMIC DNA]</scope>
    <source>
        <strain evidence="5 6">DSM 25294</strain>
    </source>
</reference>
<dbReference type="SMART" id="SM00345">
    <property type="entry name" value="HTH_GNTR"/>
    <property type="match status" value="1"/>
</dbReference>
<feature type="domain" description="HTH gntR-type" evidence="4">
    <location>
        <begin position="9"/>
        <end position="76"/>
    </location>
</feature>
<gene>
    <name evidence="5" type="ORF">SAMN04488026_101541</name>
</gene>
<dbReference type="Pfam" id="PF00392">
    <property type="entry name" value="GntR"/>
    <property type="match status" value="1"/>
</dbReference>
<dbReference type="SMART" id="SM00895">
    <property type="entry name" value="FCD"/>
    <property type="match status" value="1"/>
</dbReference>
<dbReference type="EMBL" id="FNEK01000015">
    <property type="protein sequence ID" value="SDJ29863.1"/>
    <property type="molecule type" value="Genomic_DNA"/>
</dbReference>
<dbReference type="SUPFAM" id="SSF48008">
    <property type="entry name" value="GntR ligand-binding domain-like"/>
    <property type="match status" value="1"/>
</dbReference>
<dbReference type="InterPro" id="IPR036388">
    <property type="entry name" value="WH-like_DNA-bd_sf"/>
</dbReference>
<dbReference type="STRING" id="571298.SAMN04488026_101541"/>
<evidence type="ECO:0000256" key="2">
    <source>
        <dbReference type="ARBA" id="ARBA00023125"/>
    </source>
</evidence>
<evidence type="ECO:0000313" key="6">
    <source>
        <dbReference type="Proteomes" id="UP000199382"/>
    </source>
</evidence>
<dbReference type="GO" id="GO:0003700">
    <property type="term" value="F:DNA-binding transcription factor activity"/>
    <property type="evidence" value="ECO:0007669"/>
    <property type="project" value="InterPro"/>
</dbReference>
<evidence type="ECO:0000256" key="3">
    <source>
        <dbReference type="ARBA" id="ARBA00023163"/>
    </source>
</evidence>
<protein>
    <submittedName>
        <fullName evidence="5">Transcriptional regulator, GntR family</fullName>
    </submittedName>
</protein>
<dbReference type="InterPro" id="IPR000524">
    <property type="entry name" value="Tscrpt_reg_HTH_GntR"/>
</dbReference>
<keyword evidence="6" id="KW-1185">Reference proteome</keyword>
<dbReference type="Gene3D" id="1.20.120.530">
    <property type="entry name" value="GntR ligand-binding domain-like"/>
    <property type="match status" value="1"/>
</dbReference>
<dbReference type="Pfam" id="PF07729">
    <property type="entry name" value="FCD"/>
    <property type="match status" value="1"/>
</dbReference>
<sequence>MPKMTKAHKTVGTSTYQRIKHDIIFGVLAPGEKLKLEPLKDRYSASLSTLRETLNRLASEGFVDAPEQRGFFVTPVSREDLIEVSNLRVLLECHALELSISNGDTEWEGNLVAAHHKLHLMEQRMLQGDHSEVEAWKRYDWEFHLALIQACNSRNLLSLHALLYDKYLRYQMLVLTNRGETAVREHRAMLDAALARDAAKASEILEAHIRGGLAHTLEAMKEVA</sequence>
<keyword evidence="3" id="KW-0804">Transcription</keyword>
<keyword evidence="2" id="KW-0238">DNA-binding</keyword>
<dbReference type="AlphaFoldDB" id="A0A1G8SL37"/>
<dbReference type="Proteomes" id="UP000199382">
    <property type="component" value="Unassembled WGS sequence"/>
</dbReference>
<dbReference type="InterPro" id="IPR008920">
    <property type="entry name" value="TF_FadR/GntR_C"/>
</dbReference>
<evidence type="ECO:0000256" key="1">
    <source>
        <dbReference type="ARBA" id="ARBA00023015"/>
    </source>
</evidence>
<dbReference type="PROSITE" id="PS50949">
    <property type="entry name" value="HTH_GNTR"/>
    <property type="match status" value="1"/>
</dbReference>
<dbReference type="InterPro" id="IPR036390">
    <property type="entry name" value="WH_DNA-bd_sf"/>
</dbReference>
<dbReference type="Gene3D" id="1.10.10.10">
    <property type="entry name" value="Winged helix-like DNA-binding domain superfamily/Winged helix DNA-binding domain"/>
    <property type="match status" value="1"/>
</dbReference>
<dbReference type="GO" id="GO:0003677">
    <property type="term" value="F:DNA binding"/>
    <property type="evidence" value="ECO:0007669"/>
    <property type="project" value="UniProtKB-KW"/>
</dbReference>
<name>A0A1G8SL37_9RHOB</name>
<dbReference type="PANTHER" id="PTHR43537">
    <property type="entry name" value="TRANSCRIPTIONAL REGULATOR, GNTR FAMILY"/>
    <property type="match status" value="1"/>
</dbReference>
<evidence type="ECO:0000313" key="5">
    <source>
        <dbReference type="EMBL" id="SDJ29863.1"/>
    </source>
</evidence>
<accession>A0A1G8SL37</accession>
<organism evidence="5 6">
    <name type="scientific">Aliiruegeria lutimaris</name>
    <dbReference type="NCBI Taxonomy" id="571298"/>
    <lineage>
        <taxon>Bacteria</taxon>
        <taxon>Pseudomonadati</taxon>
        <taxon>Pseudomonadota</taxon>
        <taxon>Alphaproteobacteria</taxon>
        <taxon>Rhodobacterales</taxon>
        <taxon>Roseobacteraceae</taxon>
        <taxon>Aliiruegeria</taxon>
    </lineage>
</organism>
<keyword evidence="1" id="KW-0805">Transcription regulation</keyword>
<evidence type="ECO:0000259" key="4">
    <source>
        <dbReference type="PROSITE" id="PS50949"/>
    </source>
</evidence>